<dbReference type="GO" id="GO:0046872">
    <property type="term" value="F:metal ion binding"/>
    <property type="evidence" value="ECO:0007669"/>
    <property type="project" value="UniProtKB-KW"/>
</dbReference>
<evidence type="ECO:0000313" key="11">
    <source>
        <dbReference type="EMBL" id="KAB0791001.1"/>
    </source>
</evidence>
<dbReference type="InParanoid" id="A0A5N4A140"/>
<sequence>MGCPLSTSSKVLQISKKGPPNMTESEEYVEDVVCKSSDVQENEAKVFDLRDVGKVLVVRQKGKLSALGAKCTHYGAPLQSSAVGDGRLRCQWHGACFNIATGDIEDFPGLDSLPCYQVSVQDDNVTVRARRSELESNKRIKSMSKRDPNNNQHFVIIGGGPSGAVCAETLRQEGFQGKLTVVAKERYLPYDRIKLSKVMDVPIENLQLRASSFYATYDIDFILDCEATKIDLDHKQISLKDGRSLNYDRVYVATGSSPRKADIPGANLENVMVLRNYDQSSSIHALLGPEKHVVVLGSSFIAMEAAAYCVGKAASVTVISRSSVPFEPVFGKEVGGALLKLFLEKEVKFFGESGIKSCAGDANGVLTEVELLDGSKLKADVLIMGTGSALNTQFLRESGVPVNGDGSVTVSEYLQTSVPNIFAGGDIANAPIWSHGNEHGFIGHYGLAQYHGKIAAMNMLNKGQVLKAVPFFWTMLFGKSVRYCGYGRFDSVVVRGDVDNFVFVAYFVKNEEVVSICASGMDPIVSKYAEYVFQGNKLYKKDLGKDPFELLQ</sequence>
<dbReference type="PRINTS" id="PR00368">
    <property type="entry name" value="FADPNR"/>
</dbReference>
<keyword evidence="3" id="KW-0285">Flavoprotein</keyword>
<dbReference type="GO" id="GO:0016651">
    <property type="term" value="F:oxidoreductase activity, acting on NAD(P)H"/>
    <property type="evidence" value="ECO:0007669"/>
    <property type="project" value="TreeGrafter"/>
</dbReference>
<dbReference type="GO" id="GO:0051537">
    <property type="term" value="F:2 iron, 2 sulfur cluster binding"/>
    <property type="evidence" value="ECO:0007669"/>
    <property type="project" value="UniProtKB-KW"/>
</dbReference>
<evidence type="ECO:0000256" key="4">
    <source>
        <dbReference type="ARBA" id="ARBA00022714"/>
    </source>
</evidence>
<evidence type="ECO:0000256" key="7">
    <source>
        <dbReference type="ARBA" id="ARBA00023002"/>
    </source>
</evidence>
<organism evidence="11 12">
    <name type="scientific">Photinus pyralis</name>
    <name type="common">Common eastern firefly</name>
    <name type="synonym">Lampyris pyralis</name>
    <dbReference type="NCBI Taxonomy" id="7054"/>
    <lineage>
        <taxon>Eukaryota</taxon>
        <taxon>Metazoa</taxon>
        <taxon>Ecdysozoa</taxon>
        <taxon>Arthropoda</taxon>
        <taxon>Hexapoda</taxon>
        <taxon>Insecta</taxon>
        <taxon>Pterygota</taxon>
        <taxon>Neoptera</taxon>
        <taxon>Endopterygota</taxon>
        <taxon>Coleoptera</taxon>
        <taxon>Polyphaga</taxon>
        <taxon>Elateriformia</taxon>
        <taxon>Elateroidea</taxon>
        <taxon>Lampyridae</taxon>
        <taxon>Lampyrinae</taxon>
        <taxon>Photinus</taxon>
    </lineage>
</organism>
<keyword evidence="5" id="KW-0479">Metal-binding</keyword>
<keyword evidence="12" id="KW-1185">Reference proteome</keyword>
<dbReference type="SUPFAM" id="SSF50022">
    <property type="entry name" value="ISP domain"/>
    <property type="match status" value="1"/>
</dbReference>
<dbReference type="InterPro" id="IPR016156">
    <property type="entry name" value="FAD/NAD-linked_Rdtase_dimer_sf"/>
</dbReference>
<reference evidence="11 12" key="1">
    <citation type="journal article" date="2018" name="Elife">
        <title>Firefly genomes illuminate parallel origins of bioluminescence in beetles.</title>
        <authorList>
            <person name="Fallon T.R."/>
            <person name="Lower S.E."/>
            <person name="Chang C.H."/>
            <person name="Bessho-Uehara M."/>
            <person name="Martin G.J."/>
            <person name="Bewick A.J."/>
            <person name="Behringer M."/>
            <person name="Debat H.J."/>
            <person name="Wong I."/>
            <person name="Day J.C."/>
            <person name="Suvorov A."/>
            <person name="Silva C.J."/>
            <person name="Stanger-Hall K.F."/>
            <person name="Hall D.W."/>
            <person name="Schmitz R.J."/>
            <person name="Nelson D.R."/>
            <person name="Lewis S.M."/>
            <person name="Shigenobu S."/>
            <person name="Bybee S.M."/>
            <person name="Larracuente A.M."/>
            <person name="Oba Y."/>
            <person name="Weng J.K."/>
        </authorList>
    </citation>
    <scope>NUCLEOTIDE SEQUENCE [LARGE SCALE GENOMIC DNA]</scope>
    <source>
        <strain evidence="11">1611_PpyrPB1</strain>
        <tissue evidence="11">Whole body</tissue>
    </source>
</reference>
<dbReference type="EMBL" id="VVIM01000011">
    <property type="protein sequence ID" value="KAB0791001.1"/>
    <property type="molecule type" value="Genomic_DNA"/>
</dbReference>
<dbReference type="InterPro" id="IPR036922">
    <property type="entry name" value="Rieske_2Fe-2S_sf"/>
</dbReference>
<comment type="cofactor">
    <cofactor evidence="1">
        <name>FAD</name>
        <dbReference type="ChEBI" id="CHEBI:57692"/>
    </cofactor>
</comment>
<evidence type="ECO:0000259" key="10">
    <source>
        <dbReference type="PROSITE" id="PS51296"/>
    </source>
</evidence>
<accession>A0A5N4A140</accession>
<dbReference type="InterPro" id="IPR017941">
    <property type="entry name" value="Rieske_2Fe-2S"/>
</dbReference>
<evidence type="ECO:0000256" key="5">
    <source>
        <dbReference type="ARBA" id="ARBA00022723"/>
    </source>
</evidence>
<keyword evidence="7" id="KW-0560">Oxidoreductase</keyword>
<evidence type="ECO:0000256" key="3">
    <source>
        <dbReference type="ARBA" id="ARBA00022630"/>
    </source>
</evidence>
<dbReference type="InterPro" id="IPR023753">
    <property type="entry name" value="FAD/NAD-binding_dom"/>
</dbReference>
<keyword evidence="4" id="KW-0001">2Fe-2S</keyword>
<evidence type="ECO:0000256" key="2">
    <source>
        <dbReference type="ARBA" id="ARBA00006442"/>
    </source>
</evidence>
<dbReference type="SUPFAM" id="SSF51905">
    <property type="entry name" value="FAD/NAD(P)-binding domain"/>
    <property type="match status" value="1"/>
</dbReference>
<keyword evidence="6" id="KW-0274">FAD</keyword>
<evidence type="ECO:0000256" key="1">
    <source>
        <dbReference type="ARBA" id="ARBA00001974"/>
    </source>
</evidence>
<dbReference type="PROSITE" id="PS51296">
    <property type="entry name" value="RIESKE"/>
    <property type="match status" value="1"/>
</dbReference>
<gene>
    <name evidence="11" type="ORF">PPYR_02801</name>
</gene>
<comment type="caution">
    <text evidence="11">The sequence shown here is derived from an EMBL/GenBank/DDBJ whole genome shotgun (WGS) entry which is preliminary data.</text>
</comment>
<evidence type="ECO:0000313" key="12">
    <source>
        <dbReference type="Proteomes" id="UP000327044"/>
    </source>
</evidence>
<dbReference type="PANTHER" id="PTHR43557:SF2">
    <property type="entry name" value="RIESKE DOMAIN-CONTAINING PROTEIN-RELATED"/>
    <property type="match status" value="1"/>
</dbReference>
<dbReference type="Pfam" id="PF07992">
    <property type="entry name" value="Pyr_redox_2"/>
    <property type="match status" value="1"/>
</dbReference>
<dbReference type="FunCoup" id="A0A5N4A140">
    <property type="interactions" value="434"/>
</dbReference>
<dbReference type="Proteomes" id="UP000327044">
    <property type="component" value="Unassembled WGS sequence"/>
</dbReference>
<dbReference type="PRINTS" id="PR00411">
    <property type="entry name" value="PNDRDTASEI"/>
</dbReference>
<dbReference type="AlphaFoldDB" id="A0A5N4A140"/>
<feature type="domain" description="Rieske" evidence="10">
    <location>
        <begin position="31"/>
        <end position="127"/>
    </location>
</feature>
<keyword evidence="8" id="KW-0408">Iron</keyword>
<comment type="similarity">
    <text evidence="2">Belongs to the FAD-dependent oxidoreductase family.</text>
</comment>
<evidence type="ECO:0000256" key="6">
    <source>
        <dbReference type="ARBA" id="ARBA00022827"/>
    </source>
</evidence>
<dbReference type="CDD" id="cd03478">
    <property type="entry name" value="Rieske_AIFL_N"/>
    <property type="match status" value="1"/>
</dbReference>
<dbReference type="GO" id="GO:0005737">
    <property type="term" value="C:cytoplasm"/>
    <property type="evidence" value="ECO:0007669"/>
    <property type="project" value="TreeGrafter"/>
</dbReference>
<dbReference type="InterPro" id="IPR050446">
    <property type="entry name" value="FAD-oxidoreductase/Apoptosis"/>
</dbReference>
<name>A0A5N4A140_PHOPY</name>
<protein>
    <recommendedName>
        <fullName evidence="10">Rieske domain-containing protein</fullName>
    </recommendedName>
</protein>
<dbReference type="Gene3D" id="3.30.390.30">
    <property type="match status" value="1"/>
</dbReference>
<evidence type="ECO:0000256" key="8">
    <source>
        <dbReference type="ARBA" id="ARBA00023004"/>
    </source>
</evidence>
<dbReference type="PANTHER" id="PTHR43557">
    <property type="entry name" value="APOPTOSIS-INDUCING FACTOR 1"/>
    <property type="match status" value="1"/>
</dbReference>
<evidence type="ECO:0000256" key="9">
    <source>
        <dbReference type="ARBA" id="ARBA00023014"/>
    </source>
</evidence>
<dbReference type="Gene3D" id="3.50.50.60">
    <property type="entry name" value="FAD/NAD(P)-binding domain"/>
    <property type="match status" value="2"/>
</dbReference>
<keyword evidence="9" id="KW-0411">Iron-sulfur</keyword>
<dbReference type="Pfam" id="PF00355">
    <property type="entry name" value="Rieske"/>
    <property type="match status" value="1"/>
</dbReference>
<dbReference type="InterPro" id="IPR036188">
    <property type="entry name" value="FAD/NAD-bd_sf"/>
</dbReference>
<dbReference type="FunFam" id="2.102.10.10:FF:000003">
    <property type="entry name" value="apoptosis-inducing factor 3 isoform X2"/>
    <property type="match status" value="1"/>
</dbReference>
<proteinExistence type="inferred from homology"/>
<dbReference type="Gene3D" id="2.102.10.10">
    <property type="entry name" value="Rieske [2Fe-2S] iron-sulphur domain"/>
    <property type="match status" value="1"/>
</dbReference>
<dbReference type="SUPFAM" id="SSF55424">
    <property type="entry name" value="FAD/NAD-linked reductases, dimerisation (C-terminal) domain"/>
    <property type="match status" value="1"/>
</dbReference>